<protein>
    <recommendedName>
        <fullName evidence="20">Dynein heavy chain 12, axonemal</fullName>
    </recommendedName>
</protein>
<dbReference type="Gene3D" id="3.20.180.20">
    <property type="entry name" value="Dynein heavy chain, N-terminal domain 2"/>
    <property type="match status" value="1"/>
</dbReference>
<dbReference type="Gene3D" id="1.20.140.100">
    <property type="entry name" value="Dynein heavy chain, N-terminal domain 2"/>
    <property type="match status" value="1"/>
</dbReference>
<dbReference type="InterPro" id="IPR043157">
    <property type="entry name" value="Dynein_AAA1S"/>
</dbReference>
<dbReference type="FunFam" id="3.20.180.20:FF:000003">
    <property type="entry name" value="Dynein heavy chain 12, axonemal"/>
    <property type="match status" value="1"/>
</dbReference>
<keyword evidence="7" id="KW-0243">Dynein</keyword>
<dbReference type="HOGENOM" id="CLU_000038_5_3_1"/>
<feature type="compositionally biased region" description="Basic and acidic residues" evidence="14">
    <location>
        <begin position="754"/>
        <end position="768"/>
    </location>
</feature>
<dbReference type="GO" id="GO:0005524">
    <property type="term" value="F:ATP binding"/>
    <property type="evidence" value="ECO:0007669"/>
    <property type="project" value="UniProtKB-KW"/>
</dbReference>
<dbReference type="SUPFAM" id="SSF52540">
    <property type="entry name" value="P-loop containing nucleoside triphosphate hydrolases"/>
    <property type="match status" value="1"/>
</dbReference>
<feature type="coiled-coil region" evidence="13">
    <location>
        <begin position="911"/>
        <end position="938"/>
    </location>
</feature>
<dbReference type="EMBL" id="AMQN01019775">
    <property type="status" value="NOT_ANNOTATED_CDS"/>
    <property type="molecule type" value="Genomic_DNA"/>
</dbReference>
<evidence type="ECO:0000313" key="19">
    <source>
        <dbReference type="Proteomes" id="UP000014760"/>
    </source>
</evidence>
<dbReference type="Pfam" id="PF08393">
    <property type="entry name" value="DHC_N2"/>
    <property type="match status" value="1"/>
</dbReference>
<dbReference type="Proteomes" id="UP000014760">
    <property type="component" value="Unassembled WGS sequence"/>
</dbReference>
<evidence type="ECO:0000256" key="1">
    <source>
        <dbReference type="ARBA" id="ARBA00004430"/>
    </source>
</evidence>
<dbReference type="InterPro" id="IPR042228">
    <property type="entry name" value="Dynein_linker_3"/>
</dbReference>
<keyword evidence="10" id="KW-0505">Motor protein</keyword>
<dbReference type="GO" id="GO:0007018">
    <property type="term" value="P:microtubule-based movement"/>
    <property type="evidence" value="ECO:0007669"/>
    <property type="project" value="InterPro"/>
</dbReference>
<comment type="subcellular location">
    <subcellularLocation>
        <location evidence="1">Cytoplasm</location>
        <location evidence="1">Cytoskeleton</location>
        <location evidence="1">Cilium axoneme</location>
    </subcellularLocation>
</comment>
<evidence type="ECO:0000256" key="5">
    <source>
        <dbReference type="ARBA" id="ARBA00022741"/>
    </source>
</evidence>
<dbReference type="PANTHER" id="PTHR22878:SF70">
    <property type="entry name" value="DYNEIN HEAVY CHAIN 2, AXONEMAL"/>
    <property type="match status" value="1"/>
</dbReference>
<keyword evidence="11" id="KW-0206">Cytoskeleton</keyword>
<keyword evidence="4" id="KW-0677">Repeat</keyword>
<evidence type="ECO:0000256" key="13">
    <source>
        <dbReference type="SAM" id="Coils"/>
    </source>
</evidence>
<dbReference type="InterPro" id="IPR035699">
    <property type="entry name" value="AAA_6"/>
</dbReference>
<evidence type="ECO:0000256" key="8">
    <source>
        <dbReference type="ARBA" id="ARBA00023054"/>
    </source>
</evidence>
<evidence type="ECO:0000256" key="11">
    <source>
        <dbReference type="ARBA" id="ARBA00023212"/>
    </source>
</evidence>
<keyword evidence="2" id="KW-0963">Cytoplasm</keyword>
<dbReference type="InterPro" id="IPR013602">
    <property type="entry name" value="Dynein_heavy_linker"/>
</dbReference>
<reference evidence="19" key="1">
    <citation type="submission" date="2012-12" db="EMBL/GenBank/DDBJ databases">
        <authorList>
            <person name="Hellsten U."/>
            <person name="Grimwood J."/>
            <person name="Chapman J.A."/>
            <person name="Shapiro H."/>
            <person name="Aerts A."/>
            <person name="Otillar R.P."/>
            <person name="Terry A.Y."/>
            <person name="Boore J.L."/>
            <person name="Simakov O."/>
            <person name="Marletaz F."/>
            <person name="Cho S.-J."/>
            <person name="Edsinger-Gonzales E."/>
            <person name="Havlak P."/>
            <person name="Kuo D.-H."/>
            <person name="Larsson T."/>
            <person name="Lv J."/>
            <person name="Arendt D."/>
            <person name="Savage R."/>
            <person name="Osoegawa K."/>
            <person name="de Jong P."/>
            <person name="Lindberg D.R."/>
            <person name="Seaver E.C."/>
            <person name="Weisblat D.A."/>
            <person name="Putnam N.H."/>
            <person name="Grigoriev I.V."/>
            <person name="Rokhsar D.S."/>
        </authorList>
    </citation>
    <scope>NUCLEOTIDE SEQUENCE</scope>
    <source>
        <strain evidence="19">I ESC-2004</strain>
    </source>
</reference>
<dbReference type="OMA" id="WERWLET"/>
<evidence type="ECO:0000256" key="4">
    <source>
        <dbReference type="ARBA" id="ARBA00022737"/>
    </source>
</evidence>
<dbReference type="InterPro" id="IPR027417">
    <property type="entry name" value="P-loop_NTPase"/>
</dbReference>
<dbReference type="GO" id="GO:0005874">
    <property type="term" value="C:microtubule"/>
    <property type="evidence" value="ECO:0007669"/>
    <property type="project" value="UniProtKB-KW"/>
</dbReference>
<evidence type="ECO:0000256" key="6">
    <source>
        <dbReference type="ARBA" id="ARBA00022840"/>
    </source>
</evidence>
<dbReference type="Pfam" id="PF12774">
    <property type="entry name" value="AAA_6"/>
    <property type="match status" value="1"/>
</dbReference>
<organism evidence="17">
    <name type="scientific">Capitella teleta</name>
    <name type="common">Polychaete worm</name>
    <dbReference type="NCBI Taxonomy" id="283909"/>
    <lineage>
        <taxon>Eukaryota</taxon>
        <taxon>Metazoa</taxon>
        <taxon>Spiralia</taxon>
        <taxon>Lophotrochozoa</taxon>
        <taxon>Annelida</taxon>
        <taxon>Polychaeta</taxon>
        <taxon>Sedentaria</taxon>
        <taxon>Scolecida</taxon>
        <taxon>Capitellidae</taxon>
        <taxon>Capitella</taxon>
    </lineage>
</organism>
<feature type="domain" description="Dynein heavy chain linker" evidence="15">
    <location>
        <begin position="674"/>
        <end position="1114"/>
    </location>
</feature>
<evidence type="ECO:0000313" key="17">
    <source>
        <dbReference type="EMBL" id="ELU12017.1"/>
    </source>
</evidence>
<dbReference type="GO" id="GO:0005930">
    <property type="term" value="C:axoneme"/>
    <property type="evidence" value="ECO:0007669"/>
    <property type="project" value="UniProtKB-SubCell"/>
</dbReference>
<dbReference type="FunFam" id="1.20.140.100:FF:000004">
    <property type="entry name" value="Dynein axonemal heavy chain 6"/>
    <property type="match status" value="1"/>
</dbReference>
<keyword evidence="3" id="KW-0493">Microtubule</keyword>
<dbReference type="Gene3D" id="1.10.287.2620">
    <property type="match status" value="1"/>
</dbReference>
<dbReference type="InterPro" id="IPR026983">
    <property type="entry name" value="DHC"/>
</dbReference>
<evidence type="ECO:0000256" key="14">
    <source>
        <dbReference type="SAM" id="MobiDB-lite"/>
    </source>
</evidence>
<evidence type="ECO:0008006" key="20">
    <source>
        <dbReference type="Google" id="ProtNLM"/>
    </source>
</evidence>
<reference evidence="18" key="3">
    <citation type="submission" date="2015-06" db="UniProtKB">
        <authorList>
            <consortium name="EnsemblMetazoa"/>
        </authorList>
    </citation>
    <scope>IDENTIFICATION</scope>
</reference>
<dbReference type="PANTHER" id="PTHR22878">
    <property type="entry name" value="DYNEIN HEAVY CHAIN 6, AXONEMAL-LIKE-RELATED"/>
    <property type="match status" value="1"/>
</dbReference>
<dbReference type="EMBL" id="AMQN01019776">
    <property type="status" value="NOT_ANNOTATED_CDS"/>
    <property type="molecule type" value="Genomic_DNA"/>
</dbReference>
<gene>
    <name evidence="17" type="ORF">CAPTEDRAFT_196412</name>
</gene>
<evidence type="ECO:0000313" key="18">
    <source>
        <dbReference type="EnsemblMetazoa" id="CapteP196412"/>
    </source>
</evidence>
<feature type="coiled-coil region" evidence="13">
    <location>
        <begin position="598"/>
        <end position="625"/>
    </location>
</feature>
<proteinExistence type="predicted"/>
<evidence type="ECO:0000259" key="15">
    <source>
        <dbReference type="Pfam" id="PF08393"/>
    </source>
</evidence>
<evidence type="ECO:0000256" key="3">
    <source>
        <dbReference type="ARBA" id="ARBA00022701"/>
    </source>
</evidence>
<evidence type="ECO:0000256" key="9">
    <source>
        <dbReference type="ARBA" id="ARBA00023069"/>
    </source>
</evidence>
<dbReference type="InterPro" id="IPR042222">
    <property type="entry name" value="Dynein_2_N"/>
</dbReference>
<feature type="region of interest" description="Disordered" evidence="14">
    <location>
        <begin position="740"/>
        <end position="769"/>
    </location>
</feature>
<keyword evidence="8 13" id="KW-0175">Coiled coil</keyword>
<keyword evidence="12" id="KW-0966">Cell projection</keyword>
<keyword evidence="19" id="KW-1185">Reference proteome</keyword>
<evidence type="ECO:0000256" key="10">
    <source>
        <dbReference type="ARBA" id="ARBA00023175"/>
    </source>
</evidence>
<accession>R7V0I1</accession>
<feature type="domain" description="Dynein heavy chain hydrolytic ATP-binding dynein motor region" evidence="16">
    <location>
        <begin position="1215"/>
        <end position="1430"/>
    </location>
</feature>
<dbReference type="GO" id="GO:0030286">
    <property type="term" value="C:dynein complex"/>
    <property type="evidence" value="ECO:0007669"/>
    <property type="project" value="UniProtKB-KW"/>
</dbReference>
<dbReference type="OrthoDB" id="5593012at2759"/>
<dbReference type="FunFam" id="3.40.50.300:FF:000044">
    <property type="entry name" value="Dynein heavy chain 5, axonemal"/>
    <property type="match status" value="1"/>
</dbReference>
<keyword evidence="9" id="KW-0969">Cilium</keyword>
<dbReference type="Gene3D" id="3.40.50.300">
    <property type="entry name" value="P-loop containing nucleotide triphosphate hydrolases"/>
    <property type="match status" value="1"/>
</dbReference>
<evidence type="ECO:0000256" key="12">
    <source>
        <dbReference type="ARBA" id="ARBA00023273"/>
    </source>
</evidence>
<dbReference type="Gene3D" id="1.10.8.710">
    <property type="match status" value="2"/>
</dbReference>
<reference evidence="17 19" key="2">
    <citation type="journal article" date="2013" name="Nature">
        <title>Insights into bilaterian evolution from three spiralian genomes.</title>
        <authorList>
            <person name="Simakov O."/>
            <person name="Marletaz F."/>
            <person name="Cho S.J."/>
            <person name="Edsinger-Gonzales E."/>
            <person name="Havlak P."/>
            <person name="Hellsten U."/>
            <person name="Kuo D.H."/>
            <person name="Larsson T."/>
            <person name="Lv J."/>
            <person name="Arendt D."/>
            <person name="Savage R."/>
            <person name="Osoegawa K."/>
            <person name="de Jong P."/>
            <person name="Grimwood J."/>
            <person name="Chapman J.A."/>
            <person name="Shapiro H."/>
            <person name="Aerts A."/>
            <person name="Otillar R.P."/>
            <person name="Terry A.Y."/>
            <person name="Boore J.L."/>
            <person name="Grigoriev I.V."/>
            <person name="Lindberg D.R."/>
            <person name="Seaver E.C."/>
            <person name="Weisblat D.A."/>
            <person name="Putnam N.H."/>
            <person name="Rokhsar D.S."/>
        </authorList>
    </citation>
    <scope>NUCLEOTIDE SEQUENCE</scope>
    <source>
        <strain evidence="17 19">I ESC-2004</strain>
    </source>
</reference>
<dbReference type="GO" id="GO:0051959">
    <property type="term" value="F:dynein light intermediate chain binding"/>
    <property type="evidence" value="ECO:0007669"/>
    <property type="project" value="InterPro"/>
</dbReference>
<dbReference type="Gene3D" id="1.20.58.1120">
    <property type="match status" value="2"/>
</dbReference>
<name>R7V0I1_CAPTE</name>
<keyword evidence="6" id="KW-0067">ATP-binding</keyword>
<evidence type="ECO:0000259" key="16">
    <source>
        <dbReference type="Pfam" id="PF12774"/>
    </source>
</evidence>
<dbReference type="EMBL" id="KB296220">
    <property type="protein sequence ID" value="ELU12017.1"/>
    <property type="molecule type" value="Genomic_DNA"/>
</dbReference>
<sequence length="1480" mass="170955">MGNTRFRGVGLEGLKPLPPIARPERTKDPYANSKLMHFRMAKHKEDLLKKIMQADWRILENAKEAAESVEESASNSPAKDPEPDYPKELNYQFLKRCVETAPVTPMQQEWFEQILQMIPARLQATPKLQAVISALFEEINETFNKSMKKSMVQLALVKPHVQGLEEDDTGGVPEEPTGLDYSSPWHEDFLNCRQEISVNLHILHPSMQTVLQMCQATLGPMLIVDCAGFRGQGCIEFEHLRNSVILECEKSEEKLQTSWLPSIINIFADKNNFASVRSDKLDSFYSCVTTLISNQLKDLLVRTIEAWVNLFDEVNKQNLPVLKMELIFDDNKMQFYPLYEDLEELVLFVVEEVTGTLQHVPTIQSWLAGSQNTQSVDVKVADHIVSAAISKLKDAVKRHFEEPQAHLQWFNDQYDYIVNGDELSRIEAFMAEEHSFEEYCTYIEKLRSLSKEIMLLPSIEHYDMLRLDCEDLKRGLSDEATGLANKLLDRVSADHRLENQAICAEFNTVAERALKEPETSEELMEMMAFVENARTMGMIRLNEKISESHTRMQYLLDVYLFSKGDLELNSQVLTWPKRINPVFDQNEELVESSKQTGEKLLTEKKEKTMLELAKLKQRVDEFNDNGELDMMSQYVQDVRAVQKRLVDACEQIEWIKKEEKLYKYPISNFTEPDEITTSLDPFMRLFQVVFKWQRAERKWMDGAFLDLEAEAIESEVDEYWHELYKIQKVFNNKLKKLNAEREERERERKKKLRHTDNPEELAKLKEEPEVTPPASLTVCNMVQENMKEFRENIPVISIMCNKGMRARHWKGMSDIAGFDMTPDSGSTLRKMLKLNLDPYMEQFEGISAAATKEHSLEKAMVKMGEEWEDVCFCTTQYRDSGISILASVDDIQTILDDQIVKTQTMRGSPFIKPFEKEIKEWEERLIRIQETIDEWLKVQAQWLYLEPIFSSEDIMQQMPEEGRLFQTVDRNWKDIMKHTVKDPHVLVATNMNGLLEKLVDSNGLLDRINKGLNAYLEKKRLFFPRFFFLSNDEMLEILSETKDPMRVQPHLKKCFEGIGKLEFDSKLDIHAMFSSEGEKIKFSQPISTSDARGAVEKWLLQVQQVMLMSIRDSSRICFPFNHAYAMEVREEWTKDWPGQVVLCVSQIYWTLEVHECINDGPTGLKKYWEKLQAQLTAIVELGVETENDFNWLAQLRYYWEDEDAWVRITNARVRYAYEYLGNSGRLVITPLTDRCYRTLIGAFHLNLNGAPEGPAGTGKTETTKDLAKALAVQCVVFNCSDGLDYIAMGKFFKGLAAAGAWACFDEFNRIELEVLSVVAQQILCIIRAIQGHVDTFMFEGTELNLNPNCYVCITMNPGYAGRSELPDNLKVLFRTVAMMVPDYAMIAEISLYSFGFMAARNLSVKIVTTYRLCSEQLSSQFHYDYGMRALLRSIMDVNLPKFLAHDIPLFNGIISDLFPGMTMLPSFQVFQSYLYHSFGL</sequence>
<evidence type="ECO:0000256" key="2">
    <source>
        <dbReference type="ARBA" id="ARBA00022490"/>
    </source>
</evidence>
<feature type="region of interest" description="Disordered" evidence="14">
    <location>
        <begin position="67"/>
        <end position="86"/>
    </location>
</feature>
<dbReference type="EnsemblMetazoa" id="CapteT196412">
    <property type="protein sequence ID" value="CapteP196412"/>
    <property type="gene ID" value="CapteG196412"/>
</dbReference>
<keyword evidence="5" id="KW-0547">Nucleotide-binding</keyword>
<evidence type="ECO:0000256" key="7">
    <source>
        <dbReference type="ARBA" id="ARBA00023017"/>
    </source>
</evidence>
<dbReference type="FunFam" id="1.10.287.2620:FF:000002">
    <property type="entry name" value="Dynein heavy chain 2, axonemal"/>
    <property type="match status" value="1"/>
</dbReference>
<dbReference type="STRING" id="283909.R7V0I1"/>
<dbReference type="GO" id="GO:0045505">
    <property type="term" value="F:dynein intermediate chain binding"/>
    <property type="evidence" value="ECO:0007669"/>
    <property type="project" value="InterPro"/>
</dbReference>